<dbReference type="PANTHER" id="PTHR43673">
    <property type="entry name" value="NAD(P)H NITROREDUCTASE YDGI-RELATED"/>
    <property type="match status" value="1"/>
</dbReference>
<evidence type="ECO:0000256" key="5">
    <source>
        <dbReference type="ARBA" id="ARBA00023002"/>
    </source>
</evidence>
<dbReference type="PATRIC" id="fig|1035195.3.peg.1916"/>
<comment type="similarity">
    <text evidence="2">Belongs to the nitroreductase family.</text>
</comment>
<dbReference type="GO" id="GO:0016491">
    <property type="term" value="F:oxidoreductase activity"/>
    <property type="evidence" value="ECO:0007669"/>
    <property type="project" value="UniProtKB-KW"/>
</dbReference>
<dbReference type="Pfam" id="PF00881">
    <property type="entry name" value="Nitroreductase"/>
    <property type="match status" value="1"/>
</dbReference>
<keyword evidence="8" id="KW-1185">Reference proteome</keyword>
<comment type="cofactor">
    <cofactor evidence="1">
        <name>FMN</name>
        <dbReference type="ChEBI" id="CHEBI:58210"/>
    </cofactor>
</comment>
<evidence type="ECO:0000313" key="7">
    <source>
        <dbReference type="EMBL" id="EKX88912.1"/>
    </source>
</evidence>
<dbReference type="Proteomes" id="UP000010445">
    <property type="component" value="Unassembled WGS sequence"/>
</dbReference>
<sequence>MEVSMSLTVAEAIASRRATRKFEDKDIPAEVLDRVVSHALEAPSSFNLQLRDLVVIRDPEVKQALFEASGQRQFVDAPVVLVTVARAETFPKDAEEILGAERKAVVAQWRDPKTPAELREAGMKDAMLVAGFALLAAQAEGLATSPTTGWDEEKVKEAIGLGGRDDRAIGLVTAVGYPAEFPAHPGRAADRLVIDRY</sequence>
<accession>L1MCI1</accession>
<evidence type="ECO:0000313" key="8">
    <source>
        <dbReference type="Proteomes" id="UP000010445"/>
    </source>
</evidence>
<dbReference type="eggNOG" id="COG0778">
    <property type="taxonomic scope" value="Bacteria"/>
</dbReference>
<dbReference type="PANTHER" id="PTHR43673:SF2">
    <property type="entry name" value="NITROREDUCTASE"/>
    <property type="match status" value="1"/>
</dbReference>
<evidence type="ECO:0000259" key="6">
    <source>
        <dbReference type="Pfam" id="PF00881"/>
    </source>
</evidence>
<dbReference type="InterPro" id="IPR000415">
    <property type="entry name" value="Nitroreductase-like"/>
</dbReference>
<evidence type="ECO:0000256" key="4">
    <source>
        <dbReference type="ARBA" id="ARBA00022643"/>
    </source>
</evidence>
<gene>
    <name evidence="7" type="ORF">HMPREF9997_02138</name>
</gene>
<feature type="domain" description="Nitroreductase" evidence="6">
    <location>
        <begin position="13"/>
        <end position="177"/>
    </location>
</feature>
<dbReference type="SUPFAM" id="SSF55469">
    <property type="entry name" value="FMN-dependent nitroreductase-like"/>
    <property type="match status" value="1"/>
</dbReference>
<dbReference type="AlphaFoldDB" id="L1MCI1"/>
<organism evidence="7 8">
    <name type="scientific">Corynebacterium durum F0235</name>
    <dbReference type="NCBI Taxonomy" id="1035195"/>
    <lineage>
        <taxon>Bacteria</taxon>
        <taxon>Bacillati</taxon>
        <taxon>Actinomycetota</taxon>
        <taxon>Actinomycetes</taxon>
        <taxon>Mycobacteriales</taxon>
        <taxon>Corynebacteriaceae</taxon>
        <taxon>Corynebacterium</taxon>
    </lineage>
</organism>
<name>L1MCI1_9CORY</name>
<dbReference type="EMBL" id="AMEM01000034">
    <property type="protein sequence ID" value="EKX88912.1"/>
    <property type="molecule type" value="Genomic_DNA"/>
</dbReference>
<evidence type="ECO:0000256" key="2">
    <source>
        <dbReference type="ARBA" id="ARBA00007118"/>
    </source>
</evidence>
<evidence type="ECO:0000256" key="3">
    <source>
        <dbReference type="ARBA" id="ARBA00022630"/>
    </source>
</evidence>
<reference evidence="7 8" key="1">
    <citation type="submission" date="2012-05" db="EMBL/GenBank/DDBJ databases">
        <authorList>
            <person name="Weinstock G."/>
            <person name="Sodergren E."/>
            <person name="Lobos E.A."/>
            <person name="Fulton L."/>
            <person name="Fulton R."/>
            <person name="Courtney L."/>
            <person name="Fronick C."/>
            <person name="O'Laughlin M."/>
            <person name="Godfrey J."/>
            <person name="Wilson R.M."/>
            <person name="Miner T."/>
            <person name="Farmer C."/>
            <person name="Delehaunty K."/>
            <person name="Cordes M."/>
            <person name="Minx P."/>
            <person name="Tomlinson C."/>
            <person name="Chen J."/>
            <person name="Wollam A."/>
            <person name="Pepin K.H."/>
            <person name="Bhonagiri V."/>
            <person name="Zhang X."/>
            <person name="Suruliraj S."/>
            <person name="Warren W."/>
            <person name="Mitreva M."/>
            <person name="Mardis E.R."/>
            <person name="Wilson R.K."/>
        </authorList>
    </citation>
    <scope>NUCLEOTIDE SEQUENCE [LARGE SCALE GENOMIC DNA]</scope>
    <source>
        <strain evidence="7 8">F0235</strain>
    </source>
</reference>
<dbReference type="InterPro" id="IPR029479">
    <property type="entry name" value="Nitroreductase"/>
</dbReference>
<keyword evidence="5" id="KW-0560">Oxidoreductase</keyword>
<dbReference type="Gene3D" id="3.40.109.10">
    <property type="entry name" value="NADH Oxidase"/>
    <property type="match status" value="1"/>
</dbReference>
<dbReference type="STRING" id="1035195.HMPREF9997_02138"/>
<keyword evidence="3" id="KW-0285">Flavoprotein</keyword>
<comment type="caution">
    <text evidence="7">The sequence shown here is derived from an EMBL/GenBank/DDBJ whole genome shotgun (WGS) entry which is preliminary data.</text>
</comment>
<protein>
    <submittedName>
        <fullName evidence="7">Nitroreductase family protein</fullName>
    </submittedName>
</protein>
<evidence type="ECO:0000256" key="1">
    <source>
        <dbReference type="ARBA" id="ARBA00001917"/>
    </source>
</evidence>
<proteinExistence type="inferred from homology"/>
<dbReference type="HOGENOM" id="CLU_070764_4_2_11"/>
<keyword evidence="4" id="KW-0288">FMN</keyword>